<evidence type="ECO:0000313" key="3">
    <source>
        <dbReference type="Proteomes" id="UP000010796"/>
    </source>
</evidence>
<evidence type="ECO:0000313" key="2">
    <source>
        <dbReference type="EMBL" id="AGA77787.1"/>
    </source>
</evidence>
<organism evidence="2 3">
    <name type="scientific">Echinicola vietnamensis (strain DSM 17526 / LMG 23754 / KMM 6221)</name>
    <dbReference type="NCBI Taxonomy" id="926556"/>
    <lineage>
        <taxon>Bacteria</taxon>
        <taxon>Pseudomonadati</taxon>
        <taxon>Bacteroidota</taxon>
        <taxon>Cytophagia</taxon>
        <taxon>Cytophagales</taxon>
        <taxon>Cyclobacteriaceae</taxon>
        <taxon>Echinicola</taxon>
    </lineage>
</organism>
<dbReference type="eggNOG" id="COG0739">
    <property type="taxonomic scope" value="Bacteria"/>
</dbReference>
<accession>L0FWU8</accession>
<dbReference type="EMBL" id="CP003346">
    <property type="protein sequence ID" value="AGA77787.1"/>
    <property type="molecule type" value="Genomic_DNA"/>
</dbReference>
<dbReference type="CDD" id="cd12797">
    <property type="entry name" value="M23_peptidase"/>
    <property type="match status" value="1"/>
</dbReference>
<dbReference type="Proteomes" id="UP000010796">
    <property type="component" value="Chromosome"/>
</dbReference>
<name>L0FWU8_ECHVK</name>
<reference evidence="3" key="1">
    <citation type="submission" date="2012-02" db="EMBL/GenBank/DDBJ databases">
        <title>The complete genome of Echinicola vietnamensis DSM 17526.</title>
        <authorList>
            <person name="Lucas S."/>
            <person name="Copeland A."/>
            <person name="Lapidus A."/>
            <person name="Glavina del Rio T."/>
            <person name="Dalin E."/>
            <person name="Tice H."/>
            <person name="Bruce D."/>
            <person name="Goodwin L."/>
            <person name="Pitluck S."/>
            <person name="Peters L."/>
            <person name="Ovchinnikova G."/>
            <person name="Teshima H."/>
            <person name="Kyrpides N."/>
            <person name="Mavromatis K."/>
            <person name="Ivanova N."/>
            <person name="Brettin T."/>
            <person name="Detter J.C."/>
            <person name="Han C."/>
            <person name="Larimer F."/>
            <person name="Land M."/>
            <person name="Hauser L."/>
            <person name="Markowitz V."/>
            <person name="Cheng J.-F."/>
            <person name="Hugenholtz P."/>
            <person name="Woyke T."/>
            <person name="Wu D."/>
            <person name="Brambilla E."/>
            <person name="Klenk H.-P."/>
            <person name="Eisen J.A."/>
        </authorList>
    </citation>
    <scope>NUCLEOTIDE SEQUENCE [LARGE SCALE GENOMIC DNA]</scope>
    <source>
        <strain evidence="3">DSM 17526 / LMG 23754 / KMM 6221</strain>
    </source>
</reference>
<dbReference type="InterPro" id="IPR016047">
    <property type="entry name" value="M23ase_b-sheet_dom"/>
</dbReference>
<dbReference type="HOGENOM" id="CLU_938950_0_0_10"/>
<dbReference type="OrthoDB" id="1112802at2"/>
<evidence type="ECO:0000259" key="1">
    <source>
        <dbReference type="Pfam" id="PF01551"/>
    </source>
</evidence>
<protein>
    <submittedName>
        <fullName evidence="2">Metalloendopeptidase-like membrane protein</fullName>
    </submittedName>
</protein>
<dbReference type="InterPro" id="IPR011055">
    <property type="entry name" value="Dup_hybrid_motif"/>
</dbReference>
<keyword evidence="3" id="KW-1185">Reference proteome</keyword>
<dbReference type="Gene3D" id="2.70.70.10">
    <property type="entry name" value="Glucose Permease (Domain IIA)"/>
    <property type="match status" value="1"/>
</dbReference>
<dbReference type="AlphaFoldDB" id="L0FWU8"/>
<dbReference type="KEGG" id="evi:Echvi_1522"/>
<dbReference type="Pfam" id="PF01551">
    <property type="entry name" value="Peptidase_M23"/>
    <property type="match status" value="1"/>
</dbReference>
<dbReference type="SUPFAM" id="SSF51261">
    <property type="entry name" value="Duplicated hybrid motif"/>
    <property type="match status" value="1"/>
</dbReference>
<proteinExistence type="predicted"/>
<dbReference type="RefSeq" id="WP_015265350.1">
    <property type="nucleotide sequence ID" value="NC_019904.1"/>
</dbReference>
<dbReference type="STRING" id="926556.Echvi_1522"/>
<gene>
    <name evidence="2" type="ordered locus">Echvi_1522</name>
</gene>
<feature type="domain" description="M23ase beta-sheet core" evidence="1">
    <location>
        <begin position="147"/>
        <end position="232"/>
    </location>
</feature>
<sequence length="300" mass="34000">MIRVAILVVLLSFCYGVNGQELRLSSERDSENNVIIYGENPTSSVYTVVLDLEDYSNLKPSTSLPAIVTVRRGKSKLLSLSRVRENSSDGYQYSYRYFKGEIKRKLNEVPYGLPFPEGVKGRAFMAGHFDELLKDKERPDDFYVVGFHFDEETPVLAPRRGIVMDVVGDETSILGNLIYSRTANSVEILHDDGTFTVISVLKSGSVKVRPGQEVNVGDEIALCGGENYNSGYQIRLYTSQLYKKSREELAYKSLYIKFLDAEKGVVSLKSNEVYHPVFPESLITKEMSKKEVKRWRKSQE</sequence>